<evidence type="ECO:0000313" key="2">
    <source>
        <dbReference type="EMBL" id="KFM74974.1"/>
    </source>
</evidence>
<sequence>MGDSYANYGILIRSDNCSERFLGECITQLHQICKGDIARVVNDTKYGGFRIYFKDRASVTAVLNRRSLTVSGHTIFTYPLITHLTIHNVMTAAQHDIQKDLYEQLQACLGSVLNVSEVPLKEYPAIGSGNWRAILEIPESEDLQVFRKNGLPNEMFLKLPYLEDNLKVTFFCSNCKMNGHVLQKCTKQDTVQDCTTKQKVLSPKELNEAAKAELLENVQVFASQVGEEEVKRHSEEFSSVDVQHTKRKRPSGQNSGIDLTSRIKIELEDTMPFKSSADKVAKFSRNNSGDDVRFDLHPKASSTTADDDELQVLSISPTANQVIDVLKTTRSNETRKRNSEDDRNSLNAPTSSQPETVYLTAKAHSSNTAVSEPPTPTRRRAPPVGRIEIPPNSRVEECIREAGGNLCQSELVAFFQHVKKKGNVSKIARQYTDDVKRLKEQLSRIVHIYYHSPLTGTKQDRVFMKWLQQLVERFDGVPVSRRDKKGSQNITQESCILKSEAEHSSQSFASEGEA</sequence>
<keyword evidence="3" id="KW-1185">Reference proteome</keyword>
<feature type="compositionally biased region" description="Polar residues" evidence="1">
    <location>
        <begin position="345"/>
        <end position="355"/>
    </location>
</feature>
<evidence type="ECO:0000256" key="1">
    <source>
        <dbReference type="SAM" id="MobiDB-lite"/>
    </source>
</evidence>
<reference evidence="2 3" key="1">
    <citation type="submission" date="2013-11" db="EMBL/GenBank/DDBJ databases">
        <title>Genome sequencing of Stegodyphus mimosarum.</title>
        <authorList>
            <person name="Bechsgaard J."/>
        </authorList>
    </citation>
    <scope>NUCLEOTIDE SEQUENCE [LARGE SCALE GENOMIC DNA]</scope>
</reference>
<name>A0A087UC85_STEMI</name>
<feature type="compositionally biased region" description="Basic and acidic residues" evidence="1">
    <location>
        <begin position="330"/>
        <end position="344"/>
    </location>
</feature>
<proteinExistence type="predicted"/>
<feature type="non-terminal residue" evidence="2">
    <location>
        <position position="514"/>
    </location>
</feature>
<dbReference type="OrthoDB" id="6425413at2759"/>
<dbReference type="AlphaFoldDB" id="A0A087UC85"/>
<gene>
    <name evidence="2" type="ORF">X975_20035</name>
</gene>
<feature type="region of interest" description="Disordered" evidence="1">
    <location>
        <begin position="232"/>
        <end position="260"/>
    </location>
</feature>
<organism evidence="2 3">
    <name type="scientific">Stegodyphus mimosarum</name>
    <name type="common">African social velvet spider</name>
    <dbReference type="NCBI Taxonomy" id="407821"/>
    <lineage>
        <taxon>Eukaryota</taxon>
        <taxon>Metazoa</taxon>
        <taxon>Ecdysozoa</taxon>
        <taxon>Arthropoda</taxon>
        <taxon>Chelicerata</taxon>
        <taxon>Arachnida</taxon>
        <taxon>Araneae</taxon>
        <taxon>Araneomorphae</taxon>
        <taxon>Entelegynae</taxon>
        <taxon>Eresoidea</taxon>
        <taxon>Eresidae</taxon>
        <taxon>Stegodyphus</taxon>
    </lineage>
</organism>
<feature type="region of interest" description="Disordered" evidence="1">
    <location>
        <begin position="284"/>
        <end position="312"/>
    </location>
</feature>
<dbReference type="EMBL" id="KK119175">
    <property type="protein sequence ID" value="KFM74974.1"/>
    <property type="molecule type" value="Genomic_DNA"/>
</dbReference>
<dbReference type="OMA" id="AFFNHVK"/>
<evidence type="ECO:0000313" key="3">
    <source>
        <dbReference type="Proteomes" id="UP000054359"/>
    </source>
</evidence>
<accession>A0A087UC85</accession>
<dbReference type="Proteomes" id="UP000054359">
    <property type="component" value="Unassembled WGS sequence"/>
</dbReference>
<protein>
    <submittedName>
        <fullName evidence="2">Uncharacterized protein</fullName>
    </submittedName>
</protein>
<feature type="region of interest" description="Disordered" evidence="1">
    <location>
        <begin position="326"/>
        <end position="388"/>
    </location>
</feature>
<feature type="compositionally biased region" description="Basic and acidic residues" evidence="1">
    <location>
        <begin position="288"/>
        <end position="298"/>
    </location>
</feature>